<dbReference type="PANTHER" id="PTHR43397:SF1">
    <property type="entry name" value="ERGOTHIONEINE BIOSYNTHESIS PROTEIN 1"/>
    <property type="match status" value="1"/>
</dbReference>
<dbReference type="RefSeq" id="WP_265617137.1">
    <property type="nucleotide sequence ID" value="NZ_JAPFRD010000010.1"/>
</dbReference>
<dbReference type="NCBIfam" id="TIGR03438">
    <property type="entry name" value="egtD_ergothio"/>
    <property type="match status" value="1"/>
</dbReference>
<dbReference type="GO" id="GO:0052706">
    <property type="term" value="F:L-histidine N(alpha)-methyltransferase activity"/>
    <property type="evidence" value="ECO:0007669"/>
    <property type="project" value="UniProtKB-EC"/>
</dbReference>
<evidence type="ECO:0000256" key="2">
    <source>
        <dbReference type="ARBA" id="ARBA00022679"/>
    </source>
</evidence>
<dbReference type="Gene3D" id="3.40.50.150">
    <property type="entry name" value="Vaccinia Virus protein VP39"/>
    <property type="match status" value="1"/>
</dbReference>
<reference evidence="4" key="1">
    <citation type="submission" date="2022-11" db="EMBL/GenBank/DDBJ databases">
        <title>Alteromonas sp. nov., isolated from sea water of the Qingdao.</title>
        <authorList>
            <person name="Wang Q."/>
        </authorList>
    </citation>
    <scope>NUCLEOTIDE SEQUENCE</scope>
    <source>
        <strain evidence="4">ASW11-7</strain>
    </source>
</reference>
<dbReference type="PIRSF" id="PIRSF018005">
    <property type="entry name" value="UCP018005"/>
    <property type="match status" value="1"/>
</dbReference>
<evidence type="ECO:0000256" key="1">
    <source>
        <dbReference type="ARBA" id="ARBA00022603"/>
    </source>
</evidence>
<comment type="caution">
    <text evidence="4">The sequence shown here is derived from an EMBL/GenBank/DDBJ whole genome shotgun (WGS) entry which is preliminary data.</text>
</comment>
<accession>A0ABT3P6L7</accession>
<proteinExistence type="predicted"/>
<keyword evidence="5" id="KW-1185">Reference proteome</keyword>
<dbReference type="PANTHER" id="PTHR43397">
    <property type="entry name" value="ERGOTHIONEINE BIOSYNTHESIS PROTEIN 1"/>
    <property type="match status" value="1"/>
</dbReference>
<evidence type="ECO:0000313" key="4">
    <source>
        <dbReference type="EMBL" id="MCW8108416.1"/>
    </source>
</evidence>
<organism evidence="4 5">
    <name type="scientific">Alteromonas aquimaris</name>
    <dbReference type="NCBI Taxonomy" id="2998417"/>
    <lineage>
        <taxon>Bacteria</taxon>
        <taxon>Pseudomonadati</taxon>
        <taxon>Pseudomonadota</taxon>
        <taxon>Gammaproteobacteria</taxon>
        <taxon>Alteromonadales</taxon>
        <taxon>Alteromonadaceae</taxon>
        <taxon>Alteromonas/Salinimonas group</taxon>
        <taxon>Alteromonas</taxon>
    </lineage>
</organism>
<evidence type="ECO:0000313" key="5">
    <source>
        <dbReference type="Proteomes" id="UP001142810"/>
    </source>
</evidence>
<dbReference type="InterPro" id="IPR017804">
    <property type="entry name" value="MeTrfase_EgtD-like"/>
</dbReference>
<dbReference type="EMBL" id="JAPFRD010000010">
    <property type="protein sequence ID" value="MCW8108416.1"/>
    <property type="molecule type" value="Genomic_DNA"/>
</dbReference>
<dbReference type="Proteomes" id="UP001142810">
    <property type="component" value="Unassembled WGS sequence"/>
</dbReference>
<feature type="domain" description="Histidine-specific methyltransferase SAM-dependent" evidence="3">
    <location>
        <begin position="25"/>
        <end position="322"/>
    </location>
</feature>
<name>A0ABT3P6L7_9ALTE</name>
<protein>
    <submittedName>
        <fullName evidence="4">L-histidine N(Alpha)-methyltransferase</fullName>
        <ecNumber evidence="4">2.1.1.44</ecNumber>
    </submittedName>
</protein>
<dbReference type="InterPro" id="IPR019257">
    <property type="entry name" value="MeTrfase_dom"/>
</dbReference>
<evidence type="ECO:0000259" key="3">
    <source>
        <dbReference type="Pfam" id="PF10017"/>
    </source>
</evidence>
<dbReference type="SUPFAM" id="SSF53335">
    <property type="entry name" value="S-adenosyl-L-methionine-dependent methyltransferases"/>
    <property type="match status" value="1"/>
</dbReference>
<dbReference type="Pfam" id="PF10017">
    <property type="entry name" value="Methyltransf_33"/>
    <property type="match status" value="1"/>
</dbReference>
<dbReference type="GO" id="GO:0032259">
    <property type="term" value="P:methylation"/>
    <property type="evidence" value="ECO:0007669"/>
    <property type="project" value="UniProtKB-KW"/>
</dbReference>
<dbReference type="InterPro" id="IPR035094">
    <property type="entry name" value="EgtD"/>
</dbReference>
<sequence>MKSQAMLPEPTIEFYDLHPSMGDIRADVIAALSSSPKVLSPKYFYDQRGSQLFDQICELPEYYVTRTEIGLLEQHGEEIAGLIGKNAILLELGSGSSIKIRTLLNALKPKAYVALDISKEHLINAATLLAEDFDWLDVHAVCVDFSTPWQLPIPLEGKRTAFFPGSSIGNFTPDEAARILTQLGHLIGKGGDLLIGIDLKKDVSTLESAYNDAQGITAAFNKNLLSRLNRELDANFDLGAFHHESIWNDAESRIEMHLFSDTEQIVSVDGELFRFRAGESIHTENSYKYTVTDFSDLAASAGFKSVKVWLDDNQLFSIHLLRFR</sequence>
<gene>
    <name evidence="4" type="primary">egtD</name>
    <name evidence="4" type="ORF">OPS25_07910</name>
</gene>
<dbReference type="InterPro" id="IPR051128">
    <property type="entry name" value="EgtD_Methyltrsf_superfamily"/>
</dbReference>
<keyword evidence="1 4" id="KW-0489">Methyltransferase</keyword>
<keyword evidence="2 4" id="KW-0808">Transferase</keyword>
<dbReference type="InterPro" id="IPR029063">
    <property type="entry name" value="SAM-dependent_MTases_sf"/>
</dbReference>
<dbReference type="EC" id="2.1.1.44" evidence="4"/>